<evidence type="ECO:0000256" key="5">
    <source>
        <dbReference type="ARBA" id="ARBA00034808"/>
    </source>
</evidence>
<comment type="similarity">
    <text evidence="1">Belongs to the helicase family. RecQ subfamily.</text>
</comment>
<evidence type="ECO:0000256" key="3">
    <source>
        <dbReference type="ARBA" id="ARBA00023235"/>
    </source>
</evidence>
<keyword evidence="3" id="KW-0413">Isomerase</keyword>
<dbReference type="GO" id="GO:0000724">
    <property type="term" value="P:double-strand break repair via homologous recombination"/>
    <property type="evidence" value="ECO:0007669"/>
    <property type="project" value="TreeGrafter"/>
</dbReference>
<reference evidence="6" key="1">
    <citation type="submission" date="2017-05" db="UniProtKB">
        <authorList>
            <consortium name="EnsemblMetazoa"/>
        </authorList>
    </citation>
    <scope>IDENTIFICATION</scope>
</reference>
<dbReference type="GO" id="GO:0005694">
    <property type="term" value="C:chromosome"/>
    <property type="evidence" value="ECO:0007669"/>
    <property type="project" value="TreeGrafter"/>
</dbReference>
<sequence length="65" mass="7214">MNIQLVTQILLYIASLFMIVFAMKGCTLHIVCATIAFGMGIDCPDVCKVIHYGPLDDMESCMQEI</sequence>
<evidence type="ECO:0000256" key="2">
    <source>
        <dbReference type="ARBA" id="ARBA00023125"/>
    </source>
</evidence>
<dbReference type="PANTHER" id="PTHR13710">
    <property type="entry name" value="DNA HELICASE RECQ FAMILY MEMBER"/>
    <property type="match status" value="1"/>
</dbReference>
<organism evidence="6">
    <name type="scientific">Amphimedon queenslandica</name>
    <name type="common">Sponge</name>
    <dbReference type="NCBI Taxonomy" id="400682"/>
    <lineage>
        <taxon>Eukaryota</taxon>
        <taxon>Metazoa</taxon>
        <taxon>Porifera</taxon>
        <taxon>Demospongiae</taxon>
        <taxon>Heteroscleromorpha</taxon>
        <taxon>Haplosclerida</taxon>
        <taxon>Niphatidae</taxon>
        <taxon>Amphimedon</taxon>
    </lineage>
</organism>
<comment type="catalytic activity">
    <reaction evidence="4">
        <text>Couples ATP hydrolysis with the unwinding of duplex DNA by translocating in the 3'-5' direction.</text>
        <dbReference type="EC" id="5.6.2.4"/>
    </reaction>
</comment>
<dbReference type="InParanoid" id="A0A1X7UWY0"/>
<protein>
    <recommendedName>
        <fullName evidence="5">DNA 3'-5' helicase</fullName>
        <ecNumber evidence="5">5.6.2.4</ecNumber>
    </recommendedName>
</protein>
<dbReference type="GO" id="GO:0005737">
    <property type="term" value="C:cytoplasm"/>
    <property type="evidence" value="ECO:0007669"/>
    <property type="project" value="TreeGrafter"/>
</dbReference>
<dbReference type="InterPro" id="IPR027417">
    <property type="entry name" value="P-loop_NTPase"/>
</dbReference>
<dbReference type="GO" id="GO:0043138">
    <property type="term" value="F:3'-5' DNA helicase activity"/>
    <property type="evidence" value="ECO:0007669"/>
    <property type="project" value="UniProtKB-EC"/>
</dbReference>
<evidence type="ECO:0000256" key="1">
    <source>
        <dbReference type="ARBA" id="ARBA00005446"/>
    </source>
</evidence>
<dbReference type="SUPFAM" id="SSF52540">
    <property type="entry name" value="P-loop containing nucleoside triphosphate hydrolases"/>
    <property type="match status" value="1"/>
</dbReference>
<dbReference type="Gene3D" id="3.40.50.300">
    <property type="entry name" value="P-loop containing nucleotide triphosphate hydrolases"/>
    <property type="match status" value="1"/>
</dbReference>
<dbReference type="GO" id="GO:0009378">
    <property type="term" value="F:four-way junction helicase activity"/>
    <property type="evidence" value="ECO:0007669"/>
    <property type="project" value="TreeGrafter"/>
</dbReference>
<dbReference type="AlphaFoldDB" id="A0A1X7UWY0"/>
<accession>A0A1X7UWY0</accession>
<dbReference type="EnsemblMetazoa" id="Aqu2.1.32181_001">
    <property type="protein sequence ID" value="Aqu2.1.32181_001"/>
    <property type="gene ID" value="Aqu2.1.32181"/>
</dbReference>
<name>A0A1X7UWY0_AMPQE</name>
<dbReference type="EC" id="5.6.2.4" evidence="5"/>
<proteinExistence type="inferred from homology"/>
<evidence type="ECO:0000256" key="4">
    <source>
        <dbReference type="ARBA" id="ARBA00034617"/>
    </source>
</evidence>
<dbReference type="PANTHER" id="PTHR13710:SF105">
    <property type="entry name" value="ATP-DEPENDENT DNA HELICASE Q1"/>
    <property type="match status" value="1"/>
</dbReference>
<keyword evidence="2" id="KW-0238">DNA-binding</keyword>
<evidence type="ECO:0000313" key="6">
    <source>
        <dbReference type="EnsemblMetazoa" id="Aqu2.1.32181_001"/>
    </source>
</evidence>
<dbReference type="GO" id="GO:0003677">
    <property type="term" value="F:DNA binding"/>
    <property type="evidence" value="ECO:0007669"/>
    <property type="project" value="UniProtKB-KW"/>
</dbReference>